<dbReference type="STRING" id="135208.A0A4Y9ZIW2"/>
<dbReference type="Proteomes" id="UP000298061">
    <property type="component" value="Unassembled WGS sequence"/>
</dbReference>
<dbReference type="Gene3D" id="1.20.5.110">
    <property type="match status" value="1"/>
</dbReference>
<keyword evidence="4" id="KW-1185">Reference proteome</keyword>
<feature type="compositionally biased region" description="Polar residues" evidence="2">
    <location>
        <begin position="15"/>
        <end position="37"/>
    </location>
</feature>
<keyword evidence="1" id="KW-0175">Coiled coil</keyword>
<dbReference type="AlphaFoldDB" id="A0A4Y9ZIW2"/>
<accession>A0A4Y9ZIW2</accession>
<name>A0A4Y9ZIW2_9AGAM</name>
<evidence type="ECO:0000256" key="2">
    <source>
        <dbReference type="SAM" id="MobiDB-lite"/>
    </source>
</evidence>
<feature type="region of interest" description="Disordered" evidence="2">
    <location>
        <begin position="1"/>
        <end position="64"/>
    </location>
</feature>
<dbReference type="EMBL" id="SFCI01002520">
    <property type="protein sequence ID" value="TFY73813.1"/>
    <property type="molecule type" value="Genomic_DNA"/>
</dbReference>
<organism evidence="3 4">
    <name type="scientific">Hericium alpestre</name>
    <dbReference type="NCBI Taxonomy" id="135208"/>
    <lineage>
        <taxon>Eukaryota</taxon>
        <taxon>Fungi</taxon>
        <taxon>Dikarya</taxon>
        <taxon>Basidiomycota</taxon>
        <taxon>Agaricomycotina</taxon>
        <taxon>Agaricomycetes</taxon>
        <taxon>Russulales</taxon>
        <taxon>Hericiaceae</taxon>
        <taxon>Hericium</taxon>
    </lineage>
</organism>
<feature type="coiled-coil region" evidence="1">
    <location>
        <begin position="166"/>
        <end position="200"/>
    </location>
</feature>
<evidence type="ECO:0000256" key="1">
    <source>
        <dbReference type="SAM" id="Coils"/>
    </source>
</evidence>
<evidence type="ECO:0008006" key="5">
    <source>
        <dbReference type="Google" id="ProtNLM"/>
    </source>
</evidence>
<evidence type="ECO:0000313" key="4">
    <source>
        <dbReference type="Proteomes" id="UP000298061"/>
    </source>
</evidence>
<proteinExistence type="predicted"/>
<gene>
    <name evidence="3" type="ORF">EWM64_g10198</name>
</gene>
<dbReference type="OrthoDB" id="18679at2759"/>
<sequence length="228" mass="25841">MSPQDENREGMEGLEQQTWSLKQDSVNSTQNAVQLGDQSEKVADAGRHLDVSKGHSQRAEDKTDMMKQLNRFRPVVTFSNDAKQAAQDAKVQTRYEDCEEREKAMVDIREMQCRLGRATTYGITDDGDDQGIGGSRRMETGAQLLPRKEQRKRFQFESTSSDGEMEDELDDNLDEISHMMKQLEALRSAMEQELNGMQANCLALRCGRSSGTEAGNIDKRNEKLKRIK</sequence>
<protein>
    <recommendedName>
        <fullName evidence="5">t-SNARE coiled-coil homology domain-containing protein</fullName>
    </recommendedName>
</protein>
<comment type="caution">
    <text evidence="3">The sequence shown here is derived from an EMBL/GenBank/DDBJ whole genome shotgun (WGS) entry which is preliminary data.</text>
</comment>
<feature type="compositionally biased region" description="Basic and acidic residues" evidence="2">
    <location>
        <begin position="1"/>
        <end position="11"/>
    </location>
</feature>
<feature type="region of interest" description="Disordered" evidence="2">
    <location>
        <begin position="209"/>
        <end position="228"/>
    </location>
</feature>
<reference evidence="3 4" key="1">
    <citation type="submission" date="2019-02" db="EMBL/GenBank/DDBJ databases">
        <title>Genome sequencing of the rare red list fungi Hericium alpestre (H. flagellum).</title>
        <authorList>
            <person name="Buettner E."/>
            <person name="Kellner H."/>
        </authorList>
    </citation>
    <scope>NUCLEOTIDE SEQUENCE [LARGE SCALE GENOMIC DNA]</scope>
    <source>
        <strain evidence="3 4">DSM 108284</strain>
    </source>
</reference>
<evidence type="ECO:0000313" key="3">
    <source>
        <dbReference type="EMBL" id="TFY73813.1"/>
    </source>
</evidence>
<feature type="compositionally biased region" description="Basic and acidic residues" evidence="2">
    <location>
        <begin position="38"/>
        <end position="64"/>
    </location>
</feature>